<dbReference type="GO" id="GO:0032259">
    <property type="term" value="P:methylation"/>
    <property type="evidence" value="ECO:0007669"/>
    <property type="project" value="UniProtKB-KW"/>
</dbReference>
<reference evidence="2 3" key="1">
    <citation type="submission" date="2019-04" db="EMBL/GenBank/DDBJ databases">
        <authorList>
            <person name="Liu A."/>
        </authorList>
    </citation>
    <scope>NUCLEOTIDE SEQUENCE [LARGE SCALE GENOMIC DNA]</scope>
    <source>
        <strain evidence="2 3">RZ03</strain>
    </source>
</reference>
<sequence length="203" mass="23500">MAKKFDPRTFLEKSIIYNTYQYIVGGVRARRLFIENDVSVKANQKILDIGCGPGYLIDFLPEVDYTGIDIDSNYIKTAKERYKDKTFYCTSIEKFNLEAPHTFDIVITAGVIHHLDDVQASTLFELAKKALKPNGRLVTLDGCFLDKQNLISKTLLKYDRGKFVRHEDEYFYLASKHFNNVSAKIEDKYFHIPYSLIIMNCKN</sequence>
<dbReference type="OrthoDB" id="9789123at2"/>
<dbReference type="Pfam" id="PF08242">
    <property type="entry name" value="Methyltransf_12"/>
    <property type="match status" value="1"/>
</dbReference>
<keyword evidence="2" id="KW-0489">Methyltransferase</keyword>
<dbReference type="InterPro" id="IPR029063">
    <property type="entry name" value="SAM-dependent_MTases_sf"/>
</dbReference>
<keyword evidence="2" id="KW-0808">Transferase</keyword>
<dbReference type="AlphaFoldDB" id="A0A4S1DYD4"/>
<dbReference type="Proteomes" id="UP000307602">
    <property type="component" value="Unassembled WGS sequence"/>
</dbReference>
<dbReference type="RefSeq" id="WP_135877115.1">
    <property type="nucleotide sequence ID" value="NZ_SRSO01000012.1"/>
</dbReference>
<evidence type="ECO:0000259" key="1">
    <source>
        <dbReference type="Pfam" id="PF08242"/>
    </source>
</evidence>
<dbReference type="GO" id="GO:0008168">
    <property type="term" value="F:methyltransferase activity"/>
    <property type="evidence" value="ECO:0007669"/>
    <property type="project" value="UniProtKB-KW"/>
</dbReference>
<keyword evidence="3" id="KW-1185">Reference proteome</keyword>
<organism evidence="2 3">
    <name type="scientific">Flavivirga rizhaonensis</name>
    <dbReference type="NCBI Taxonomy" id="2559571"/>
    <lineage>
        <taxon>Bacteria</taxon>
        <taxon>Pseudomonadati</taxon>
        <taxon>Bacteroidota</taxon>
        <taxon>Flavobacteriia</taxon>
        <taxon>Flavobacteriales</taxon>
        <taxon>Flavobacteriaceae</taxon>
        <taxon>Flavivirga</taxon>
    </lineage>
</organism>
<feature type="domain" description="Methyltransferase type 12" evidence="1">
    <location>
        <begin position="47"/>
        <end position="137"/>
    </location>
</feature>
<dbReference type="CDD" id="cd02440">
    <property type="entry name" value="AdoMet_MTases"/>
    <property type="match status" value="1"/>
</dbReference>
<dbReference type="InterPro" id="IPR013217">
    <property type="entry name" value="Methyltransf_12"/>
</dbReference>
<accession>A0A4S1DYD4</accession>
<evidence type="ECO:0000313" key="2">
    <source>
        <dbReference type="EMBL" id="TGV02568.1"/>
    </source>
</evidence>
<dbReference type="Gene3D" id="3.40.50.150">
    <property type="entry name" value="Vaccinia Virus protein VP39"/>
    <property type="match status" value="1"/>
</dbReference>
<dbReference type="PANTHER" id="PTHR43861">
    <property type="entry name" value="TRANS-ACONITATE 2-METHYLTRANSFERASE-RELATED"/>
    <property type="match status" value="1"/>
</dbReference>
<proteinExistence type="predicted"/>
<dbReference type="EMBL" id="SRSO01000012">
    <property type="protein sequence ID" value="TGV02568.1"/>
    <property type="molecule type" value="Genomic_DNA"/>
</dbReference>
<dbReference type="SUPFAM" id="SSF53335">
    <property type="entry name" value="S-adenosyl-L-methionine-dependent methyltransferases"/>
    <property type="match status" value="1"/>
</dbReference>
<name>A0A4S1DYD4_9FLAO</name>
<evidence type="ECO:0000313" key="3">
    <source>
        <dbReference type="Proteomes" id="UP000307602"/>
    </source>
</evidence>
<protein>
    <submittedName>
        <fullName evidence="2">Class I SAM-dependent methyltransferase</fullName>
    </submittedName>
</protein>
<comment type="caution">
    <text evidence="2">The sequence shown here is derived from an EMBL/GenBank/DDBJ whole genome shotgun (WGS) entry which is preliminary data.</text>
</comment>
<gene>
    <name evidence="2" type="ORF">EM932_10350</name>
</gene>